<dbReference type="Proteomes" id="UP000050795">
    <property type="component" value="Unassembled WGS sequence"/>
</dbReference>
<dbReference type="Pfam" id="PF00078">
    <property type="entry name" value="RVT_1"/>
    <property type="match status" value="1"/>
</dbReference>
<accession>A0AA85K7D3</accession>
<dbReference type="WBParaSite" id="TREG1_78180.1">
    <property type="protein sequence ID" value="TREG1_78180.1"/>
    <property type="gene ID" value="TREG1_78180"/>
</dbReference>
<evidence type="ECO:0000313" key="3">
    <source>
        <dbReference type="Proteomes" id="UP000050795"/>
    </source>
</evidence>
<feature type="region of interest" description="Disordered" evidence="1">
    <location>
        <begin position="185"/>
        <end position="222"/>
    </location>
</feature>
<reference evidence="4" key="2">
    <citation type="submission" date="2023-11" db="UniProtKB">
        <authorList>
            <consortium name="WormBaseParasite"/>
        </authorList>
    </citation>
    <scope>IDENTIFICATION</scope>
</reference>
<feature type="domain" description="Reverse transcriptase" evidence="2">
    <location>
        <begin position="766"/>
        <end position="1021"/>
    </location>
</feature>
<dbReference type="SUPFAM" id="SSF56219">
    <property type="entry name" value="DNase I-like"/>
    <property type="match status" value="1"/>
</dbReference>
<dbReference type="PANTHER" id="PTHR33395">
    <property type="entry name" value="TRANSCRIPTASE, PUTATIVE-RELATED-RELATED"/>
    <property type="match status" value="1"/>
</dbReference>
<name>A0AA85K7D3_TRIRE</name>
<dbReference type="PANTHER" id="PTHR33395:SF22">
    <property type="entry name" value="REVERSE TRANSCRIPTASE DOMAIN-CONTAINING PROTEIN"/>
    <property type="match status" value="1"/>
</dbReference>
<keyword evidence="3" id="KW-1185">Reference proteome</keyword>
<dbReference type="GO" id="GO:0061343">
    <property type="term" value="P:cell adhesion involved in heart morphogenesis"/>
    <property type="evidence" value="ECO:0007669"/>
    <property type="project" value="TreeGrafter"/>
</dbReference>
<dbReference type="Gene3D" id="3.60.10.10">
    <property type="entry name" value="Endonuclease/exonuclease/phosphatase"/>
    <property type="match status" value="1"/>
</dbReference>
<dbReference type="GO" id="GO:0007508">
    <property type="term" value="P:larval heart development"/>
    <property type="evidence" value="ECO:0007669"/>
    <property type="project" value="TreeGrafter"/>
</dbReference>
<dbReference type="GO" id="GO:0031012">
    <property type="term" value="C:extracellular matrix"/>
    <property type="evidence" value="ECO:0007669"/>
    <property type="project" value="TreeGrafter"/>
</dbReference>
<dbReference type="SUPFAM" id="SSF56672">
    <property type="entry name" value="DNA/RNA polymerases"/>
    <property type="match status" value="1"/>
</dbReference>
<dbReference type="AlphaFoldDB" id="A0AA85K7D3"/>
<protein>
    <recommendedName>
        <fullName evidence="2">Reverse transcriptase domain-containing protein</fullName>
    </recommendedName>
</protein>
<organism evidence="3 4">
    <name type="scientific">Trichobilharzia regenti</name>
    <name type="common">Nasal bird schistosome</name>
    <dbReference type="NCBI Taxonomy" id="157069"/>
    <lineage>
        <taxon>Eukaryota</taxon>
        <taxon>Metazoa</taxon>
        <taxon>Spiralia</taxon>
        <taxon>Lophotrochozoa</taxon>
        <taxon>Platyhelminthes</taxon>
        <taxon>Trematoda</taxon>
        <taxon>Digenea</taxon>
        <taxon>Strigeidida</taxon>
        <taxon>Schistosomatoidea</taxon>
        <taxon>Schistosomatidae</taxon>
        <taxon>Trichobilharzia</taxon>
    </lineage>
</organism>
<sequence>MQRQVSEIQKKLDQFDSMSVPISNTTESRSDIGQVKCLLDVTQNKLLNLDPIACLLERHPKISPDNLNKAENLIDCLATEVMKRITSSHQAIVYNVPDSLPLKTVRHKILICCGMASVPCECKRLRKKSNQANCPIIFKFSNSLDASKFTKCQDHLRLNSSYKSITVAQDKTPCQRRIMRSNNLVTSSSFDLPNKDRAQQQTPSAETSIQQTTQQPHLPMELGSDLDTSTPVNKASSKDVKIARTSASCSKKFPPKRSNLTTMNKFRRVETNGGEEYFVFNQELGIVTRKPTNYPNNPGFLKIMLLNARSLLNKITSLRSLAYMERPTLILVTETWLTIDIPDTKLIIDNYNIHRNDRADKRGGGCLIYASKSTNSNTFTNLTIDKLPESKWISIHTNENNILVGCIYRAPNSPITTDTVIGEILEVVPKLEFDYKLVCGDFNLPGVNWDTCTGPRTYEVILEAIDVGGWKQCVRLPTRHNNILDLILCHKIEPISIEVRDKLDNSDHNILYCTLPLQLTTKHTLKSSPVYYQYRDYRNADWEFLPTLLRSSDWGEYFTNNNLEVILNTFYKTISSVRDTIAPLKSALKTPTLFIDRKTRIKLRKLKRRFYLHKEFNALHLIHEIFKNLDERHKMKAQVEENKALEGTSKTQELCKILQKRMKKGEENNISHLEHEDIIYDDPQIISELLSEWFSNNTKAHPSPILDITCKNNYKLGEINFNIQNIASAVRTLKANSSCGIDDIPSVIYKNGGTDMIVLLLRIFNISLVTETYPETWKNTYILPKHKGGAKTSACNYRPINITPVISRIMEKVIKDQMSDYFLKHKLINLSQHGFLKKRSCVTCHIDFFNEVTYRRDRRELVIILYFDIRKAFDRVPHSLLVGRLCSLGICNPLYNWIKSFLYDRNQTTKVGSMTSRPRPISSGVIQGSVLGPLLFIIYINSICECFSIGKPILYADDLKVTYTCTNTDIGPTMNSIHEELAKMDRWCDTWRLEFNVEKCGWLCIGCSNLDLNLAIQGHKIPRLKSVLDLGLKYSHNLSFSEHISNQVSKSRRLIGFLLRNFYRNESRILLYKVCVRPLLDYCSFIFSSTRIEDKLKVEGVQRYFTRKVLGTDNGTNYSTRCEILGLETLWLRRLRLNLLLFYKLLNQIVYTPANYTRSSGNTGYNLRHTKGTVAIEPCKTATRQKFFLIRYAQIWNKLPEKIRLASTLASFEKALNDTLSEFVIDTNGNSHVRVSEIIGPFNV</sequence>
<dbReference type="InterPro" id="IPR043502">
    <property type="entry name" value="DNA/RNA_pol_sf"/>
</dbReference>
<reference evidence="3" key="1">
    <citation type="submission" date="2022-06" db="EMBL/GenBank/DDBJ databases">
        <authorList>
            <person name="Berger JAMES D."/>
            <person name="Berger JAMES D."/>
        </authorList>
    </citation>
    <scope>NUCLEOTIDE SEQUENCE [LARGE SCALE GENOMIC DNA]</scope>
</reference>
<dbReference type="InterPro" id="IPR036691">
    <property type="entry name" value="Endo/exonu/phosph_ase_sf"/>
</dbReference>
<evidence type="ECO:0000313" key="4">
    <source>
        <dbReference type="WBParaSite" id="TREG1_78180.1"/>
    </source>
</evidence>
<evidence type="ECO:0000259" key="2">
    <source>
        <dbReference type="PROSITE" id="PS50878"/>
    </source>
</evidence>
<dbReference type="InterPro" id="IPR000477">
    <property type="entry name" value="RT_dom"/>
</dbReference>
<proteinExistence type="predicted"/>
<dbReference type="CDD" id="cd01650">
    <property type="entry name" value="RT_nLTR_like"/>
    <property type="match status" value="1"/>
</dbReference>
<feature type="compositionally biased region" description="Polar residues" evidence="1">
    <location>
        <begin position="199"/>
        <end position="216"/>
    </location>
</feature>
<dbReference type="PROSITE" id="PS50878">
    <property type="entry name" value="RT_POL"/>
    <property type="match status" value="1"/>
</dbReference>
<evidence type="ECO:0000256" key="1">
    <source>
        <dbReference type="SAM" id="MobiDB-lite"/>
    </source>
</evidence>